<dbReference type="Pfam" id="PF14833">
    <property type="entry name" value="NAD_binding_11"/>
    <property type="match status" value="1"/>
</dbReference>
<evidence type="ECO:0000259" key="4">
    <source>
        <dbReference type="Pfam" id="PF03446"/>
    </source>
</evidence>
<dbReference type="InterPro" id="IPR013328">
    <property type="entry name" value="6PGD_dom2"/>
</dbReference>
<evidence type="ECO:0000256" key="2">
    <source>
        <dbReference type="ARBA" id="ARBA00023027"/>
    </source>
</evidence>
<dbReference type="PANTHER" id="PTHR43060">
    <property type="entry name" value="3-HYDROXYISOBUTYRATE DEHYDROGENASE-LIKE 1, MITOCHONDRIAL-RELATED"/>
    <property type="match status" value="1"/>
</dbReference>
<dbReference type="AlphaFoldDB" id="A0A2P2LRL3"/>
<dbReference type="GO" id="GO:0050661">
    <property type="term" value="F:NADP binding"/>
    <property type="evidence" value="ECO:0007669"/>
    <property type="project" value="InterPro"/>
</dbReference>
<dbReference type="EMBL" id="GGEC01040135">
    <property type="protein sequence ID" value="MBX20619.1"/>
    <property type="molecule type" value="Transcribed_RNA"/>
</dbReference>
<keyword evidence="2" id="KW-0520">NAD</keyword>
<dbReference type="GO" id="GO:0016616">
    <property type="term" value="F:oxidoreductase activity, acting on the CH-OH group of donors, NAD or NADP as acceptor"/>
    <property type="evidence" value="ECO:0007669"/>
    <property type="project" value="UniProtKB-ARBA"/>
</dbReference>
<dbReference type="Gene3D" id="3.40.50.720">
    <property type="entry name" value="NAD(P)-binding Rossmann-like Domain"/>
    <property type="match status" value="1"/>
</dbReference>
<feature type="active site" evidence="3">
    <location>
        <position position="221"/>
    </location>
</feature>
<keyword evidence="1" id="KW-0560">Oxidoreductase</keyword>
<dbReference type="InterPro" id="IPR036291">
    <property type="entry name" value="NAD(P)-bd_dom_sf"/>
</dbReference>
<accession>A0A2P2LRL3</accession>
<feature type="domain" description="3-hydroxyisobutyrate dehydrogenase-like NAD-binding" evidence="5">
    <location>
        <begin position="215"/>
        <end position="332"/>
    </location>
</feature>
<reference evidence="6" key="1">
    <citation type="submission" date="2018-02" db="EMBL/GenBank/DDBJ databases">
        <title>Rhizophora mucronata_Transcriptome.</title>
        <authorList>
            <person name="Meera S.P."/>
            <person name="Sreeshan A."/>
            <person name="Augustine A."/>
        </authorList>
    </citation>
    <scope>NUCLEOTIDE SEQUENCE</scope>
    <source>
        <tissue evidence="6">Leaf</tissue>
    </source>
</reference>
<dbReference type="InterPro" id="IPR029154">
    <property type="entry name" value="HIBADH-like_NADP-bd"/>
</dbReference>
<dbReference type="InterPro" id="IPR008927">
    <property type="entry name" value="6-PGluconate_DH-like_C_sf"/>
</dbReference>
<dbReference type="Gene3D" id="1.10.1040.10">
    <property type="entry name" value="N-(1-d-carboxylethyl)-l-norvaline Dehydrogenase, domain 2"/>
    <property type="match status" value="1"/>
</dbReference>
<evidence type="ECO:0000256" key="1">
    <source>
        <dbReference type="ARBA" id="ARBA00023002"/>
    </source>
</evidence>
<protein>
    <submittedName>
        <fullName evidence="6">Putative 3-hydroxyisobutyrate dehydrogenase-like 1</fullName>
    </submittedName>
</protein>
<name>A0A2P2LRL3_RHIMU</name>
<dbReference type="GO" id="GO:0051287">
    <property type="term" value="F:NAD binding"/>
    <property type="evidence" value="ECO:0007669"/>
    <property type="project" value="InterPro"/>
</dbReference>
<sequence length="347" mass="36000">MWLSLLGLGRSLLSHSQKSARALPLAFSSSILPSSMAAAATTPAEPVSSSNTRVGWIGTGVMGRSMCGHLIKAGYRVTVFNRTLTKAQPLIDMGAHLADSPLAVASQSDVVFSIVGFPSDVHQVLLDPSLGACQGLRPGGVLVDMTTSDPSLASEISATASAKNCYSIDAPVSGGDRGAKNATLAIFAGGDEAVIERLSPLFALLGKVNYMGGPGKGQFAKLANQVTIASTMVGLVEGIVYAYKAGLDVGLYLNAISTGAAGSKSLDLYGSRILKRDFDAGFYVNHFIKDLGICLKECQNMGLALPGLALAQQLYLSLKAHGEGNLGTQALILSLERLNNISLENAA</sequence>
<evidence type="ECO:0000256" key="3">
    <source>
        <dbReference type="PIRSR" id="PIRSR000103-1"/>
    </source>
</evidence>
<dbReference type="PIRSF" id="PIRSF000103">
    <property type="entry name" value="HIBADH"/>
    <property type="match status" value="1"/>
</dbReference>
<dbReference type="SUPFAM" id="SSF48179">
    <property type="entry name" value="6-phosphogluconate dehydrogenase C-terminal domain-like"/>
    <property type="match status" value="1"/>
</dbReference>
<dbReference type="Pfam" id="PF03446">
    <property type="entry name" value="NAD_binding_2"/>
    <property type="match status" value="1"/>
</dbReference>
<organism evidence="6">
    <name type="scientific">Rhizophora mucronata</name>
    <name type="common">Asiatic mangrove</name>
    <dbReference type="NCBI Taxonomy" id="61149"/>
    <lineage>
        <taxon>Eukaryota</taxon>
        <taxon>Viridiplantae</taxon>
        <taxon>Streptophyta</taxon>
        <taxon>Embryophyta</taxon>
        <taxon>Tracheophyta</taxon>
        <taxon>Spermatophyta</taxon>
        <taxon>Magnoliopsida</taxon>
        <taxon>eudicotyledons</taxon>
        <taxon>Gunneridae</taxon>
        <taxon>Pentapetalae</taxon>
        <taxon>rosids</taxon>
        <taxon>fabids</taxon>
        <taxon>Malpighiales</taxon>
        <taxon>Rhizophoraceae</taxon>
        <taxon>Rhizophora</taxon>
    </lineage>
</organism>
<evidence type="ECO:0000313" key="6">
    <source>
        <dbReference type="EMBL" id="MBX20619.1"/>
    </source>
</evidence>
<dbReference type="InterPro" id="IPR006115">
    <property type="entry name" value="6PGDH_NADP-bd"/>
</dbReference>
<dbReference type="PANTHER" id="PTHR43060:SF15">
    <property type="entry name" value="3-HYDROXYISOBUTYRATE DEHYDROGENASE-LIKE 1, MITOCHONDRIAL-RELATED"/>
    <property type="match status" value="1"/>
</dbReference>
<dbReference type="SUPFAM" id="SSF51735">
    <property type="entry name" value="NAD(P)-binding Rossmann-fold domains"/>
    <property type="match status" value="1"/>
</dbReference>
<evidence type="ECO:0000259" key="5">
    <source>
        <dbReference type="Pfam" id="PF14833"/>
    </source>
</evidence>
<dbReference type="InterPro" id="IPR015815">
    <property type="entry name" value="HIBADH-related"/>
</dbReference>
<proteinExistence type="predicted"/>
<feature type="domain" description="6-phosphogluconate dehydrogenase NADP-binding" evidence="4">
    <location>
        <begin position="53"/>
        <end position="210"/>
    </location>
</feature>